<dbReference type="InterPro" id="IPR037020">
    <property type="entry name" value="Hemocyanin_C_sf"/>
</dbReference>
<reference evidence="7" key="1">
    <citation type="journal article" name="Insect Biochem. Mol. Biol.">
        <title>Silk of the common clothes moth, Tineola bisselliella, a cosmopolitan pest belonging to the basal ditrysian moth line.</title>
        <authorList>
            <person name="Rouhova L."/>
            <person name="Kludkiewicz B."/>
            <person name="Sehadova H."/>
            <person name="Sery M."/>
            <person name="Kucerova L."/>
            <person name="Konik P."/>
            <person name="Zurovec M."/>
        </authorList>
    </citation>
    <scope>NUCLEOTIDE SEQUENCE</scope>
    <source>
        <tissue evidence="7">Silk glands</tissue>
    </source>
</reference>
<gene>
    <name evidence="7" type="primary">Arp1</name>
</gene>
<dbReference type="GO" id="GO:0045735">
    <property type="term" value="F:nutrient reservoir activity"/>
    <property type="evidence" value="ECO:0007669"/>
    <property type="project" value="UniProtKB-KW"/>
</dbReference>
<keyword evidence="1" id="KW-0758">Storage protein</keyword>
<dbReference type="SUPFAM" id="SSF81296">
    <property type="entry name" value="E set domains"/>
    <property type="match status" value="1"/>
</dbReference>
<dbReference type="InterPro" id="IPR036697">
    <property type="entry name" value="Hemocyanin_N_sf"/>
</dbReference>
<dbReference type="SUPFAM" id="SSF48050">
    <property type="entry name" value="Hemocyanin, N-terminal domain"/>
    <property type="match status" value="1"/>
</dbReference>
<evidence type="ECO:0000256" key="3">
    <source>
        <dbReference type="SAM" id="SignalP"/>
    </source>
</evidence>
<evidence type="ECO:0000256" key="2">
    <source>
        <dbReference type="ARBA" id="ARBA00038082"/>
    </source>
</evidence>
<dbReference type="InterPro" id="IPR000896">
    <property type="entry name" value="Hemocyanin/hexamerin_mid_dom"/>
</dbReference>
<evidence type="ECO:0000259" key="4">
    <source>
        <dbReference type="Pfam" id="PF00372"/>
    </source>
</evidence>
<dbReference type="InterPro" id="IPR005203">
    <property type="entry name" value="Hemocyanin_C"/>
</dbReference>
<feature type="domain" description="Hemocyanin middle" evidence="4">
    <location>
        <begin position="161"/>
        <end position="439"/>
    </location>
</feature>
<dbReference type="EMBL" id="MW244688">
    <property type="protein sequence ID" value="QRN45222.1"/>
    <property type="molecule type" value="mRNA"/>
</dbReference>
<dbReference type="InterPro" id="IPR013788">
    <property type="entry name" value="Hemocyanin/hexamerin"/>
</dbReference>
<protein>
    <submittedName>
        <fullName evidence="7">Arylphorin 1</fullName>
    </submittedName>
</protein>
<dbReference type="InterPro" id="IPR005204">
    <property type="entry name" value="Hemocyanin_N"/>
</dbReference>
<dbReference type="AlphaFoldDB" id="A0A891XJ54"/>
<dbReference type="Pfam" id="PF03722">
    <property type="entry name" value="Hemocyanin_N"/>
    <property type="match status" value="1"/>
</dbReference>
<dbReference type="InterPro" id="IPR008922">
    <property type="entry name" value="Di-copper_centre_dom_sf"/>
</dbReference>
<dbReference type="Gene3D" id="1.10.1280.10">
    <property type="entry name" value="Di-copper center containing domain from catechol oxidase"/>
    <property type="match status" value="1"/>
</dbReference>
<dbReference type="PRINTS" id="PR00187">
    <property type="entry name" value="HAEMOCYANIN"/>
</dbReference>
<evidence type="ECO:0000313" key="7">
    <source>
        <dbReference type="EMBL" id="QRN45222.1"/>
    </source>
</evidence>
<feature type="domain" description="Hemocyanin C-terminal" evidence="6">
    <location>
        <begin position="448"/>
        <end position="678"/>
    </location>
</feature>
<dbReference type="PROSITE" id="PS00209">
    <property type="entry name" value="HEMOCYANIN_1"/>
    <property type="match status" value="1"/>
</dbReference>
<name>A0A891XJ54_TINBI</name>
<dbReference type="SUPFAM" id="SSF48056">
    <property type="entry name" value="Di-copper centre-containing domain"/>
    <property type="match status" value="1"/>
</dbReference>
<keyword evidence="3" id="KW-0732">Signal</keyword>
<feature type="domain" description="Hemocyanin N-terminal" evidence="5">
    <location>
        <begin position="34"/>
        <end position="156"/>
    </location>
</feature>
<dbReference type="Gene3D" id="2.60.40.1520">
    <property type="entry name" value="Hemocyanin, C-terminal domain"/>
    <property type="match status" value="1"/>
</dbReference>
<dbReference type="GO" id="GO:0005615">
    <property type="term" value="C:extracellular space"/>
    <property type="evidence" value="ECO:0007669"/>
    <property type="project" value="UniProtKB-ARBA"/>
</dbReference>
<organism evidence="7">
    <name type="scientific">Tineola bisselliella</name>
    <name type="common">Webbing clothes moth</name>
    <name type="synonym">Tinea bisselliella</name>
    <dbReference type="NCBI Taxonomy" id="93883"/>
    <lineage>
        <taxon>Eukaryota</taxon>
        <taxon>Metazoa</taxon>
        <taxon>Ecdysozoa</taxon>
        <taxon>Arthropoda</taxon>
        <taxon>Hexapoda</taxon>
        <taxon>Insecta</taxon>
        <taxon>Pterygota</taxon>
        <taxon>Neoptera</taxon>
        <taxon>Endopterygota</taxon>
        <taxon>Lepidoptera</taxon>
        <taxon>Glossata</taxon>
        <taxon>Ditrysia</taxon>
        <taxon>Tineoidea</taxon>
        <taxon>Tineidae</taxon>
        <taxon>Tineinae</taxon>
        <taxon>Tineola</taxon>
    </lineage>
</organism>
<dbReference type="Pfam" id="PF00372">
    <property type="entry name" value="Hemocyanin_M"/>
    <property type="match status" value="1"/>
</dbReference>
<dbReference type="Pfam" id="PF03723">
    <property type="entry name" value="Hemocyanin_C"/>
    <property type="match status" value="1"/>
</dbReference>
<evidence type="ECO:0000259" key="6">
    <source>
        <dbReference type="Pfam" id="PF03723"/>
    </source>
</evidence>
<feature type="signal peptide" evidence="3">
    <location>
        <begin position="1"/>
        <end position="16"/>
    </location>
</feature>
<feature type="chain" id="PRO_5032328681" evidence="3">
    <location>
        <begin position="17"/>
        <end position="703"/>
    </location>
</feature>
<dbReference type="PANTHER" id="PTHR11511">
    <property type="entry name" value="LARVAL STORAGE PROTEIN/PHENOLOXIDASE"/>
    <property type="match status" value="1"/>
</dbReference>
<accession>A0A891XJ54</accession>
<dbReference type="PANTHER" id="PTHR11511:SF5">
    <property type="entry name" value="FAT-BODY PROTEIN 1-RELATED"/>
    <property type="match status" value="1"/>
</dbReference>
<dbReference type="PROSITE" id="PS00210">
    <property type="entry name" value="HEMOCYANIN_2"/>
    <property type="match status" value="1"/>
</dbReference>
<comment type="similarity">
    <text evidence="2">Belongs to the hemocyanin family.</text>
</comment>
<evidence type="ECO:0000259" key="5">
    <source>
        <dbReference type="Pfam" id="PF03722"/>
    </source>
</evidence>
<proteinExistence type="evidence at transcript level"/>
<dbReference type="Gene3D" id="1.20.1370.10">
    <property type="entry name" value="Hemocyanin, N-terminal domain"/>
    <property type="match status" value="1"/>
</dbReference>
<dbReference type="InterPro" id="IPR014756">
    <property type="entry name" value="Ig_E-set"/>
</dbReference>
<sequence>MKAVLLIAGLVALASAGSVPPSPQYETKDVSEEFAYKQKKVLSLLQHVNQVDPQLEYYKVGKDFDIYANMDQFTNKKAVEEFMYYYRHGYLPKGQIFSVFYERMREEAIALYHLLHYAKDFETFYKTAAWARVHLNEGLFTYSFCIAVLHREDTQGIILPAPYEIYPYFFVNSEVIEKMYRLKMQNGLVDPSVGYYYGITHEGNEFTIYANYSGRYSWTLGTEQRLSYYTEDIGLNTYYYYFHAQFPFWMQGEEYGNFKERRGEYYFYFHQQLLARYYMERLTNGLGEIPRFSWRTPIKTGYYPNMFYRTGTPFPQRNNYYYVQNPENALDIQYVESYEAQFLEYLHEGQYEAFEHKYDLRKPKSINFVGNYWQTNPDSRDKSYKNFNKYYEVIARVLLGGSPYPVNDYYAYPSVLEQFQTSLRDPVFFQLYKRIIYYFIQYKQYLEPYTKEQLYFNGVKVTDVQVEKLETYYEYFDFDATNGLYYSKEESNNFPYYFKVRQPRLNHKPFNVQIEVKSDVSTDAVFKIFMVPKYDGAGNVITLEHNWMNFYELDWFTHKLTPGKNTIERNSREFFYFKEDSIPARDIFKMCEEKKVPKDMSEDYNVMPNRLMLPKGTYGGFPFQFFVFVYPYTPLEKEYANYQDFLLDNKPFGFPFDRPIDARYFYQPNMYFKDVQVYQVGEYFSYTFNTPQYFYHHNEVPKH</sequence>
<evidence type="ECO:0000256" key="1">
    <source>
        <dbReference type="ARBA" id="ARBA00022761"/>
    </source>
</evidence>